<reference evidence="3 4" key="1">
    <citation type="submission" date="2023-11" db="EMBL/GenBank/DDBJ databases">
        <title>Dfirmibasis_genome.</title>
        <authorList>
            <person name="Edelbroek B."/>
            <person name="Kjellin J."/>
            <person name="Jerlstrom-Hultqvist J."/>
            <person name="Soderbom F."/>
        </authorList>
    </citation>
    <scope>NUCLEOTIDE SEQUENCE [LARGE SCALE GENOMIC DNA]</scope>
    <source>
        <strain evidence="3 4">TNS-C-14</strain>
    </source>
</reference>
<protein>
    <submittedName>
        <fullName evidence="3">Uncharacterized protein</fullName>
    </submittedName>
</protein>
<evidence type="ECO:0000313" key="3">
    <source>
        <dbReference type="EMBL" id="KAK5578530.1"/>
    </source>
</evidence>
<proteinExistence type="predicted"/>
<comment type="caution">
    <text evidence="3">The sequence shown here is derived from an EMBL/GenBank/DDBJ whole genome shotgun (WGS) entry which is preliminary data.</text>
</comment>
<evidence type="ECO:0000313" key="4">
    <source>
        <dbReference type="Proteomes" id="UP001344447"/>
    </source>
</evidence>
<name>A0AAN7TZZ1_9MYCE</name>
<feature type="chain" id="PRO_5042855511" evidence="2">
    <location>
        <begin position="24"/>
        <end position="371"/>
    </location>
</feature>
<keyword evidence="4" id="KW-1185">Reference proteome</keyword>
<feature type="compositionally biased region" description="Low complexity" evidence="1">
    <location>
        <begin position="73"/>
        <end position="90"/>
    </location>
</feature>
<dbReference type="EMBL" id="JAVFKY010000003">
    <property type="protein sequence ID" value="KAK5578530.1"/>
    <property type="molecule type" value="Genomic_DNA"/>
</dbReference>
<feature type="region of interest" description="Disordered" evidence="1">
    <location>
        <begin position="69"/>
        <end position="90"/>
    </location>
</feature>
<feature type="signal peptide" evidence="2">
    <location>
        <begin position="1"/>
        <end position="23"/>
    </location>
</feature>
<dbReference type="AlphaFoldDB" id="A0AAN7TZZ1"/>
<keyword evidence="2" id="KW-0732">Signal</keyword>
<evidence type="ECO:0000256" key="2">
    <source>
        <dbReference type="SAM" id="SignalP"/>
    </source>
</evidence>
<accession>A0AAN7TZZ1</accession>
<sequence>MKSIKVISLLFFLFKILTTFVNCEYLKIDSFDNSACVKSTIYKSEWIKLNYCDGNIIYRFVPPNVGGGVSDNSTTTTTTTTTTKTSSSSPTTTIIAGNFSTTTTSDIITTSNIPTTITISPLTGFGNALNVDYLMGSTDSLQSQNNENQTTFTTSSTSDIGTTTTTTTTTSITSIVTSLISTTGSVQGGGIGSVAKYYCLDIGCSSQCVSIQVFPIEVCTLSGLDNVLYSIVNNTSSIITKSTNTTDPGPNNGFCQSFISPKSCISSLNQVSQSKNDHCGKGSKVNCTGSLYSTFTCLDKFCNQCTQTNSYPLNKCTLLNNGSTPTLQIKFLNKNPFISANKIYSIIDSNTEGKNILESDNDISTLISGTQ</sequence>
<organism evidence="3 4">
    <name type="scientific">Dictyostelium firmibasis</name>
    <dbReference type="NCBI Taxonomy" id="79012"/>
    <lineage>
        <taxon>Eukaryota</taxon>
        <taxon>Amoebozoa</taxon>
        <taxon>Evosea</taxon>
        <taxon>Eumycetozoa</taxon>
        <taxon>Dictyostelia</taxon>
        <taxon>Dictyosteliales</taxon>
        <taxon>Dictyosteliaceae</taxon>
        <taxon>Dictyostelium</taxon>
    </lineage>
</organism>
<dbReference type="Proteomes" id="UP001344447">
    <property type="component" value="Unassembled WGS sequence"/>
</dbReference>
<gene>
    <name evidence="3" type="ORF">RB653_008202</name>
</gene>
<evidence type="ECO:0000256" key="1">
    <source>
        <dbReference type="SAM" id="MobiDB-lite"/>
    </source>
</evidence>